<dbReference type="AlphaFoldDB" id="A0A397SDL5"/>
<dbReference type="InterPro" id="IPR001005">
    <property type="entry name" value="SANT/Myb"/>
</dbReference>
<evidence type="ECO:0000313" key="4">
    <source>
        <dbReference type="Proteomes" id="UP000265703"/>
    </source>
</evidence>
<feature type="region of interest" description="Disordered" evidence="1">
    <location>
        <begin position="159"/>
        <end position="198"/>
    </location>
</feature>
<protein>
    <recommendedName>
        <fullName evidence="2">HTH myb-type domain-containing protein</fullName>
    </recommendedName>
</protein>
<feature type="domain" description="HTH myb-type" evidence="2">
    <location>
        <begin position="1"/>
        <end position="55"/>
    </location>
</feature>
<dbReference type="OrthoDB" id="2354527at2759"/>
<dbReference type="Gene3D" id="1.10.10.60">
    <property type="entry name" value="Homeodomain-like"/>
    <property type="match status" value="1"/>
</dbReference>
<reference evidence="3 4" key="1">
    <citation type="submission" date="2018-06" db="EMBL/GenBank/DDBJ databases">
        <title>Comparative genomics reveals the genomic features of Rhizophagus irregularis, R. cerebriforme, R. diaphanum and Gigaspora rosea, and their symbiotic lifestyle signature.</title>
        <authorList>
            <person name="Morin E."/>
            <person name="San Clemente H."/>
            <person name="Chen E.C.H."/>
            <person name="De La Providencia I."/>
            <person name="Hainaut M."/>
            <person name="Kuo A."/>
            <person name="Kohler A."/>
            <person name="Murat C."/>
            <person name="Tang N."/>
            <person name="Roy S."/>
            <person name="Loubradou J."/>
            <person name="Henrissat B."/>
            <person name="Grigoriev I.V."/>
            <person name="Corradi N."/>
            <person name="Roux C."/>
            <person name="Martin F.M."/>
        </authorList>
    </citation>
    <scope>NUCLEOTIDE SEQUENCE [LARGE SCALE GENOMIC DNA]</scope>
    <source>
        <strain evidence="3 4">DAOM 227022</strain>
    </source>
</reference>
<gene>
    <name evidence="3" type="ORF">C1645_881082</name>
</gene>
<dbReference type="Proteomes" id="UP000265703">
    <property type="component" value="Unassembled WGS sequence"/>
</dbReference>
<name>A0A397SDL5_9GLOM</name>
<dbReference type="PROSITE" id="PS51294">
    <property type="entry name" value="HTH_MYB"/>
    <property type="match status" value="1"/>
</dbReference>
<evidence type="ECO:0000313" key="3">
    <source>
        <dbReference type="EMBL" id="RIA82345.1"/>
    </source>
</evidence>
<dbReference type="SUPFAM" id="SSF46689">
    <property type="entry name" value="Homeodomain-like"/>
    <property type="match status" value="1"/>
</dbReference>
<keyword evidence="4" id="KW-1185">Reference proteome</keyword>
<accession>A0A397SDL5</accession>
<evidence type="ECO:0000256" key="1">
    <source>
        <dbReference type="SAM" id="MobiDB-lite"/>
    </source>
</evidence>
<comment type="caution">
    <text evidence="3">The sequence shown here is derived from an EMBL/GenBank/DDBJ whole genome shotgun (WGS) entry which is preliminary data.</text>
</comment>
<dbReference type="CDD" id="cd00167">
    <property type="entry name" value="SANT"/>
    <property type="match status" value="1"/>
</dbReference>
<proteinExistence type="predicted"/>
<dbReference type="InterPro" id="IPR017930">
    <property type="entry name" value="Myb_dom"/>
</dbReference>
<organism evidence="3 4">
    <name type="scientific">Glomus cerebriforme</name>
    <dbReference type="NCBI Taxonomy" id="658196"/>
    <lineage>
        <taxon>Eukaryota</taxon>
        <taxon>Fungi</taxon>
        <taxon>Fungi incertae sedis</taxon>
        <taxon>Mucoromycota</taxon>
        <taxon>Glomeromycotina</taxon>
        <taxon>Glomeromycetes</taxon>
        <taxon>Glomerales</taxon>
        <taxon>Glomeraceae</taxon>
        <taxon>Glomus</taxon>
    </lineage>
</organism>
<dbReference type="SMART" id="SM00717">
    <property type="entry name" value="SANT"/>
    <property type="match status" value="1"/>
</dbReference>
<dbReference type="InterPro" id="IPR009057">
    <property type="entry name" value="Homeodomain-like_sf"/>
</dbReference>
<feature type="compositionally biased region" description="Polar residues" evidence="1">
    <location>
        <begin position="176"/>
        <end position="198"/>
    </location>
</feature>
<sequence length="198" mass="23889">MSYCKMSQSDENNIRYYMKIYGKQHNCFAIISRLMPKYTPRQISNYWRNYLDPKLCLDHCKKQFIIEWIHEYQKSTIKSQKKWFDYRRFEIGIHILASGQNCTDYLDLDWDNAKNLITKRPRNHRLSSDLIPWKWLVDDLNNHFNKWYSEGTFGIQDKKKQKSISRKAESPEIFLPSSNKSRPHNSQNDRISIESLLN</sequence>
<dbReference type="EMBL" id="QKYT01000674">
    <property type="protein sequence ID" value="RIA82345.1"/>
    <property type="molecule type" value="Genomic_DNA"/>
</dbReference>
<evidence type="ECO:0000259" key="2">
    <source>
        <dbReference type="PROSITE" id="PS51294"/>
    </source>
</evidence>